<evidence type="ECO:0000259" key="6">
    <source>
        <dbReference type="Pfam" id="PF04542"/>
    </source>
</evidence>
<dbReference type="InterPro" id="IPR013324">
    <property type="entry name" value="RNA_pol_sigma_r3/r4-like"/>
</dbReference>
<dbReference type="Pfam" id="PF08281">
    <property type="entry name" value="Sigma70_r4_2"/>
    <property type="match status" value="1"/>
</dbReference>
<dbReference type="InterPro" id="IPR014284">
    <property type="entry name" value="RNA_pol_sigma-70_dom"/>
</dbReference>
<evidence type="ECO:0000256" key="3">
    <source>
        <dbReference type="ARBA" id="ARBA00023082"/>
    </source>
</evidence>
<feature type="domain" description="RNA polymerase sigma-70 region 2" evidence="6">
    <location>
        <begin position="10"/>
        <end position="77"/>
    </location>
</feature>
<dbReference type="SUPFAM" id="SSF88659">
    <property type="entry name" value="Sigma3 and sigma4 domains of RNA polymerase sigma factors"/>
    <property type="match status" value="1"/>
</dbReference>
<proteinExistence type="inferred from homology"/>
<dbReference type="GO" id="GO:0016987">
    <property type="term" value="F:sigma factor activity"/>
    <property type="evidence" value="ECO:0007669"/>
    <property type="project" value="UniProtKB-KW"/>
</dbReference>
<dbReference type="SUPFAM" id="SSF88946">
    <property type="entry name" value="Sigma2 domain of RNA polymerase sigma factors"/>
    <property type="match status" value="1"/>
</dbReference>
<evidence type="ECO:0000256" key="4">
    <source>
        <dbReference type="ARBA" id="ARBA00023125"/>
    </source>
</evidence>
<dbReference type="PANTHER" id="PTHR43133:SF8">
    <property type="entry name" value="RNA POLYMERASE SIGMA FACTOR HI_1459-RELATED"/>
    <property type="match status" value="1"/>
</dbReference>
<dbReference type="AlphaFoldDB" id="A0A6H9Z7F8"/>
<dbReference type="Proteomes" id="UP000468735">
    <property type="component" value="Unassembled WGS sequence"/>
</dbReference>
<dbReference type="Pfam" id="PF04542">
    <property type="entry name" value="Sigma70_r2"/>
    <property type="match status" value="1"/>
</dbReference>
<evidence type="ECO:0000313" key="9">
    <source>
        <dbReference type="Proteomes" id="UP000468735"/>
    </source>
</evidence>
<reference evidence="8 9" key="1">
    <citation type="submission" date="2019-09" db="EMBL/GenBank/DDBJ databases">
        <title>Actinomadura physcomitrii sp. nov., a novel actinomycete isolated from moss [Physcomitrium sphaericum (Ludw) Fuernr].</title>
        <authorList>
            <person name="Zhuang X."/>
            <person name="Liu C."/>
        </authorList>
    </citation>
    <scope>NUCLEOTIDE SEQUENCE [LARGE SCALE GENOMIC DNA]</scope>
    <source>
        <strain evidence="8 9">HMC1</strain>
    </source>
</reference>
<evidence type="ECO:0000256" key="5">
    <source>
        <dbReference type="ARBA" id="ARBA00023163"/>
    </source>
</evidence>
<comment type="caution">
    <text evidence="8">The sequence shown here is derived from an EMBL/GenBank/DDBJ whole genome shotgun (WGS) entry which is preliminary data.</text>
</comment>
<gene>
    <name evidence="8" type="ORF">F8566_08220</name>
</gene>
<dbReference type="Gene3D" id="1.10.1740.10">
    <property type="match status" value="1"/>
</dbReference>
<evidence type="ECO:0000256" key="1">
    <source>
        <dbReference type="ARBA" id="ARBA00010641"/>
    </source>
</evidence>
<keyword evidence="3" id="KW-0731">Sigma factor</keyword>
<accession>A0A6H9Z7F8</accession>
<protein>
    <submittedName>
        <fullName evidence="8">Sigma-70 family RNA polymerase sigma factor</fullName>
    </submittedName>
</protein>
<dbReference type="OrthoDB" id="4184921at2"/>
<dbReference type="InterPro" id="IPR036388">
    <property type="entry name" value="WH-like_DNA-bd_sf"/>
</dbReference>
<dbReference type="RefSeq" id="WP_151559326.1">
    <property type="nucleotide sequence ID" value="NZ_WBMT01000003.1"/>
</dbReference>
<dbReference type="GO" id="GO:0003677">
    <property type="term" value="F:DNA binding"/>
    <property type="evidence" value="ECO:0007669"/>
    <property type="project" value="UniProtKB-KW"/>
</dbReference>
<evidence type="ECO:0000313" key="8">
    <source>
        <dbReference type="EMBL" id="KAB2350928.1"/>
    </source>
</evidence>
<sequence length="166" mass="18520">MSHEQRFEALFKQHSTSILGYLVRRVDAAEDAADLMAEVFAIAWRRIHDAPPGDEGRLWLYGIARKVLANHRRGSTRRGRLADRLREQLRAQPGDDGGGQPVRAALERLSVADRELLTLTAWEQMSPGEIAVVLGLEPATVRTRLSRARARLRAVLDEHARAAAPC</sequence>
<name>A0A6H9Z7F8_9ACTN</name>
<evidence type="ECO:0000259" key="7">
    <source>
        <dbReference type="Pfam" id="PF08281"/>
    </source>
</evidence>
<evidence type="ECO:0000256" key="2">
    <source>
        <dbReference type="ARBA" id="ARBA00023015"/>
    </source>
</evidence>
<keyword evidence="9" id="KW-1185">Reference proteome</keyword>
<feature type="domain" description="RNA polymerase sigma factor 70 region 4 type 2" evidence="7">
    <location>
        <begin position="102"/>
        <end position="152"/>
    </location>
</feature>
<dbReference type="InterPro" id="IPR007627">
    <property type="entry name" value="RNA_pol_sigma70_r2"/>
</dbReference>
<dbReference type="InterPro" id="IPR013325">
    <property type="entry name" value="RNA_pol_sigma_r2"/>
</dbReference>
<dbReference type="Gene3D" id="1.10.10.10">
    <property type="entry name" value="Winged helix-like DNA-binding domain superfamily/Winged helix DNA-binding domain"/>
    <property type="match status" value="1"/>
</dbReference>
<dbReference type="GO" id="GO:0006352">
    <property type="term" value="P:DNA-templated transcription initiation"/>
    <property type="evidence" value="ECO:0007669"/>
    <property type="project" value="InterPro"/>
</dbReference>
<dbReference type="NCBIfam" id="TIGR02937">
    <property type="entry name" value="sigma70-ECF"/>
    <property type="match status" value="1"/>
</dbReference>
<keyword evidence="2" id="KW-0805">Transcription regulation</keyword>
<dbReference type="PANTHER" id="PTHR43133">
    <property type="entry name" value="RNA POLYMERASE ECF-TYPE SIGMA FACTO"/>
    <property type="match status" value="1"/>
</dbReference>
<organism evidence="8 9">
    <name type="scientific">Actinomadura rudentiformis</name>
    <dbReference type="NCBI Taxonomy" id="359158"/>
    <lineage>
        <taxon>Bacteria</taxon>
        <taxon>Bacillati</taxon>
        <taxon>Actinomycetota</taxon>
        <taxon>Actinomycetes</taxon>
        <taxon>Streptosporangiales</taxon>
        <taxon>Thermomonosporaceae</taxon>
        <taxon>Actinomadura</taxon>
    </lineage>
</organism>
<dbReference type="InterPro" id="IPR039425">
    <property type="entry name" value="RNA_pol_sigma-70-like"/>
</dbReference>
<dbReference type="InterPro" id="IPR013249">
    <property type="entry name" value="RNA_pol_sigma70_r4_t2"/>
</dbReference>
<comment type="similarity">
    <text evidence="1">Belongs to the sigma-70 factor family. ECF subfamily.</text>
</comment>
<keyword evidence="4" id="KW-0238">DNA-binding</keyword>
<keyword evidence="5" id="KW-0804">Transcription</keyword>
<dbReference type="EMBL" id="WBMT01000003">
    <property type="protein sequence ID" value="KAB2350928.1"/>
    <property type="molecule type" value="Genomic_DNA"/>
</dbReference>